<evidence type="ECO:0000313" key="4">
    <source>
        <dbReference type="EMBL" id="ERT08045.1"/>
    </source>
</evidence>
<organism evidence="4 5">
    <name type="scientific">Lyngbya aestuarii BL J</name>
    <dbReference type="NCBI Taxonomy" id="1348334"/>
    <lineage>
        <taxon>Bacteria</taxon>
        <taxon>Bacillati</taxon>
        <taxon>Cyanobacteriota</taxon>
        <taxon>Cyanophyceae</taxon>
        <taxon>Oscillatoriophycideae</taxon>
        <taxon>Oscillatoriales</taxon>
        <taxon>Microcoleaceae</taxon>
        <taxon>Lyngbya</taxon>
    </lineage>
</organism>
<dbReference type="PROSITE" id="PS50110">
    <property type="entry name" value="RESPONSE_REGULATORY"/>
    <property type="match status" value="1"/>
</dbReference>
<evidence type="ECO:0000256" key="1">
    <source>
        <dbReference type="ARBA" id="ARBA00022553"/>
    </source>
</evidence>
<comment type="caution">
    <text evidence="4">The sequence shown here is derived from an EMBL/GenBank/DDBJ whole genome shotgun (WGS) entry which is preliminary data.</text>
</comment>
<dbReference type="SMART" id="SM00448">
    <property type="entry name" value="REC"/>
    <property type="match status" value="1"/>
</dbReference>
<dbReference type="InterPro" id="IPR050595">
    <property type="entry name" value="Bact_response_regulator"/>
</dbReference>
<sequence length="145" mass="16578">MSKPVILCVDDESVVLDSLKIQLKNAFRDAYSYEMAESSDEAWEILEELCEDNSHVLVIVSDWLMPGMKGDEFLIKVHQRFPKILKIMLTGQADMEAVEKAIEQASLYRCLSKPWNSEELITTIKSGLTNYQYSQNYEQTSGDLC</sequence>
<keyword evidence="1 2" id="KW-0597">Phosphoprotein</keyword>
<feature type="modified residue" description="4-aspartylphosphate" evidence="2">
    <location>
        <position position="62"/>
    </location>
</feature>
<accession>U7QLR7</accession>
<dbReference type="PANTHER" id="PTHR44591">
    <property type="entry name" value="STRESS RESPONSE REGULATOR PROTEIN 1"/>
    <property type="match status" value="1"/>
</dbReference>
<dbReference type="Gene3D" id="3.40.50.2300">
    <property type="match status" value="1"/>
</dbReference>
<reference evidence="4 5" key="1">
    <citation type="journal article" date="2013" name="Front. Microbiol.">
        <title>Comparative genomic analyses of the cyanobacterium, Lyngbya aestuarii BL J, a powerful hydrogen producer.</title>
        <authorList>
            <person name="Kothari A."/>
            <person name="Vaughn M."/>
            <person name="Garcia-Pichel F."/>
        </authorList>
    </citation>
    <scope>NUCLEOTIDE SEQUENCE [LARGE SCALE GENOMIC DNA]</scope>
    <source>
        <strain evidence="4 5">BL J</strain>
    </source>
</reference>
<dbReference type="InterPro" id="IPR011006">
    <property type="entry name" value="CheY-like_superfamily"/>
</dbReference>
<evidence type="ECO:0000256" key="2">
    <source>
        <dbReference type="PROSITE-ProRule" id="PRU00169"/>
    </source>
</evidence>
<keyword evidence="5" id="KW-1185">Reference proteome</keyword>
<dbReference type="PANTHER" id="PTHR44591:SF19">
    <property type="entry name" value="TWO-COMPONENT RESPONSE REGULATOR-RELATED"/>
    <property type="match status" value="1"/>
</dbReference>
<dbReference type="AlphaFoldDB" id="U7QLR7"/>
<dbReference type="EMBL" id="AUZM01000015">
    <property type="protein sequence ID" value="ERT08045.1"/>
    <property type="molecule type" value="Genomic_DNA"/>
</dbReference>
<evidence type="ECO:0000313" key="5">
    <source>
        <dbReference type="Proteomes" id="UP000017127"/>
    </source>
</evidence>
<dbReference type="GO" id="GO:0000160">
    <property type="term" value="P:phosphorelay signal transduction system"/>
    <property type="evidence" value="ECO:0007669"/>
    <property type="project" value="InterPro"/>
</dbReference>
<dbReference type="SUPFAM" id="SSF52172">
    <property type="entry name" value="CheY-like"/>
    <property type="match status" value="1"/>
</dbReference>
<dbReference type="InterPro" id="IPR001789">
    <property type="entry name" value="Sig_transdc_resp-reg_receiver"/>
</dbReference>
<dbReference type="RefSeq" id="WP_023065808.1">
    <property type="nucleotide sequence ID" value="NZ_AUZM01000015.1"/>
</dbReference>
<dbReference type="Pfam" id="PF00072">
    <property type="entry name" value="Response_reg"/>
    <property type="match status" value="1"/>
</dbReference>
<evidence type="ECO:0000259" key="3">
    <source>
        <dbReference type="PROSITE" id="PS50110"/>
    </source>
</evidence>
<name>U7QLR7_9CYAN</name>
<protein>
    <submittedName>
        <fullName evidence="4">Response regulator</fullName>
    </submittedName>
</protein>
<gene>
    <name evidence="4" type="ORF">M595_1975</name>
</gene>
<dbReference type="Proteomes" id="UP000017127">
    <property type="component" value="Unassembled WGS sequence"/>
</dbReference>
<feature type="domain" description="Response regulatory" evidence="3">
    <location>
        <begin position="5"/>
        <end position="128"/>
    </location>
</feature>
<proteinExistence type="predicted"/>
<dbReference type="OrthoDB" id="109585at2"/>
<dbReference type="PATRIC" id="fig|1348334.3.peg.1924"/>